<dbReference type="HOGENOM" id="CLU_3333091_0_0_11"/>
<dbReference type="AlphaFoldDB" id="C7N2J7"/>
<evidence type="ECO:0000313" key="1">
    <source>
        <dbReference type="EMBL" id="ACV23505.1"/>
    </source>
</evidence>
<organism evidence="1 2">
    <name type="scientific">Slackia heliotrinireducens (strain ATCC 29202 / DSM 20476 / NCTC 11029 / RHS 1)</name>
    <name type="common">Peptococcus heliotrinreducens</name>
    <dbReference type="NCBI Taxonomy" id="471855"/>
    <lineage>
        <taxon>Bacteria</taxon>
        <taxon>Bacillati</taxon>
        <taxon>Actinomycetota</taxon>
        <taxon>Coriobacteriia</taxon>
        <taxon>Eggerthellales</taxon>
        <taxon>Eggerthellaceae</taxon>
        <taxon>Slackia</taxon>
    </lineage>
</organism>
<proteinExistence type="predicted"/>
<protein>
    <submittedName>
        <fullName evidence="1">Uncharacterized protein</fullName>
    </submittedName>
</protein>
<dbReference type="Proteomes" id="UP000002026">
    <property type="component" value="Chromosome"/>
</dbReference>
<gene>
    <name evidence="1" type="ordered locus">Shel_24970</name>
</gene>
<sequence>MRYIHIKKNQVGRWKAKRNRFVFPVDGSIMERCVKGEN</sequence>
<name>C7N2J7_SLAHD</name>
<dbReference type="EMBL" id="CP001684">
    <property type="protein sequence ID" value="ACV23505.1"/>
    <property type="molecule type" value="Genomic_DNA"/>
</dbReference>
<dbReference type="KEGG" id="shi:Shel_24970"/>
<evidence type="ECO:0000313" key="2">
    <source>
        <dbReference type="Proteomes" id="UP000002026"/>
    </source>
</evidence>
<reference evidence="1 2" key="1">
    <citation type="journal article" date="2009" name="Stand. Genomic Sci.">
        <title>Complete genome sequence of Slackia heliotrinireducens type strain (RHS 1).</title>
        <authorList>
            <person name="Pukall R."/>
            <person name="Lapidus A."/>
            <person name="Nolan M."/>
            <person name="Copeland A."/>
            <person name="Glavina Del Rio T."/>
            <person name="Lucas S."/>
            <person name="Chen F."/>
            <person name="Tice H."/>
            <person name="Cheng J.F."/>
            <person name="Chertkov O."/>
            <person name="Bruce D."/>
            <person name="Goodwin L."/>
            <person name="Kuske C."/>
            <person name="Brettin T."/>
            <person name="Detter J.C."/>
            <person name="Han C."/>
            <person name="Pitluck S."/>
            <person name="Pati A."/>
            <person name="Mavrommatis K."/>
            <person name="Ivanova N."/>
            <person name="Ovchinnikova G."/>
            <person name="Chen A."/>
            <person name="Palaniappan K."/>
            <person name="Schneider S."/>
            <person name="Rohde M."/>
            <person name="Chain P."/>
            <person name="D'haeseleer P."/>
            <person name="Goker M."/>
            <person name="Bristow J."/>
            <person name="Eisen J.A."/>
            <person name="Markowitz V."/>
            <person name="Kyrpides N.C."/>
            <person name="Klenk H.P."/>
            <person name="Hugenholtz P."/>
        </authorList>
    </citation>
    <scope>NUCLEOTIDE SEQUENCE [LARGE SCALE GENOMIC DNA]</scope>
    <source>
        <strain evidence="2">ATCC 29202 / DSM 20476 / NCTC 11029 / RHS 1</strain>
    </source>
</reference>
<keyword evidence="2" id="KW-1185">Reference proteome</keyword>
<accession>C7N2J7</accession>